<accession>A0A645J2A0</accession>
<dbReference type="EMBL" id="VSSQ01127632">
    <property type="protein sequence ID" value="MPN56829.1"/>
    <property type="molecule type" value="Genomic_DNA"/>
</dbReference>
<comment type="caution">
    <text evidence="1">The sequence shown here is derived from an EMBL/GenBank/DDBJ whole genome shotgun (WGS) entry which is preliminary data.</text>
</comment>
<proteinExistence type="predicted"/>
<evidence type="ECO:0000313" key="1">
    <source>
        <dbReference type="EMBL" id="MPN56829.1"/>
    </source>
</evidence>
<evidence type="ECO:0008006" key="2">
    <source>
        <dbReference type="Google" id="ProtNLM"/>
    </source>
</evidence>
<gene>
    <name evidence="1" type="ORF">SDC9_204522</name>
</gene>
<sequence>MDFITVRETAVKWNISQRRVQKLCEEGRIQGVLRFGKSWMIPSDAEKPTDPRKIRKKEFIAYDDEL</sequence>
<name>A0A645J2A0_9ZZZZ</name>
<reference evidence="1" key="1">
    <citation type="submission" date="2019-08" db="EMBL/GenBank/DDBJ databases">
        <authorList>
            <person name="Kucharzyk K."/>
            <person name="Murdoch R.W."/>
            <person name="Higgins S."/>
            <person name="Loffler F."/>
        </authorList>
    </citation>
    <scope>NUCLEOTIDE SEQUENCE</scope>
</reference>
<organism evidence="1">
    <name type="scientific">bioreactor metagenome</name>
    <dbReference type="NCBI Taxonomy" id="1076179"/>
    <lineage>
        <taxon>unclassified sequences</taxon>
        <taxon>metagenomes</taxon>
        <taxon>ecological metagenomes</taxon>
    </lineage>
</organism>
<dbReference type="AlphaFoldDB" id="A0A645J2A0"/>
<protein>
    <recommendedName>
        <fullName evidence="2">Helix-turn-helix domain-containing protein</fullName>
    </recommendedName>
</protein>